<dbReference type="EMBL" id="UYRR01033782">
    <property type="protein sequence ID" value="VDK59599.1"/>
    <property type="molecule type" value="Genomic_DNA"/>
</dbReference>
<reference evidence="5 6" key="1">
    <citation type="submission" date="2017-02" db="UniProtKB">
        <authorList>
            <consortium name="WormBaseParasite"/>
        </authorList>
    </citation>
    <scope>IDENTIFICATION</scope>
</reference>
<dbReference type="WBParaSite" id="ASIM_0001773701-mRNA-1">
    <property type="protein sequence ID" value="ASIM_0001773701-mRNA-1"/>
    <property type="gene ID" value="ASIM_0001773701"/>
</dbReference>
<dbReference type="InterPro" id="IPR045115">
    <property type="entry name" value="BOL2"/>
</dbReference>
<dbReference type="WBParaSite" id="ASIM_0000806701-mRNA-1">
    <property type="protein sequence ID" value="ASIM_0000806701-mRNA-1"/>
    <property type="gene ID" value="ASIM_0000806701"/>
</dbReference>
<dbReference type="PANTHER" id="PTHR12735">
    <property type="entry name" value="BOLA-LIKE PROTEIN-RELATED"/>
    <property type="match status" value="1"/>
</dbReference>
<dbReference type="GO" id="GO:0005829">
    <property type="term" value="C:cytosol"/>
    <property type="evidence" value="ECO:0007669"/>
    <property type="project" value="TreeGrafter"/>
</dbReference>
<evidence type="ECO:0000313" key="4">
    <source>
        <dbReference type="Proteomes" id="UP000267096"/>
    </source>
</evidence>
<dbReference type="Proteomes" id="UP000267096">
    <property type="component" value="Unassembled WGS sequence"/>
</dbReference>
<dbReference type="GO" id="GO:0006879">
    <property type="term" value="P:intracellular iron ion homeostasis"/>
    <property type="evidence" value="ECO:0007669"/>
    <property type="project" value="InterPro"/>
</dbReference>
<evidence type="ECO:0000256" key="1">
    <source>
        <dbReference type="RuleBase" id="RU003860"/>
    </source>
</evidence>
<dbReference type="Pfam" id="PF01722">
    <property type="entry name" value="BolA"/>
    <property type="match status" value="1"/>
</dbReference>
<dbReference type="EMBL" id="UYRR01019830">
    <property type="protein sequence ID" value="VDK30150.1"/>
    <property type="molecule type" value="Genomic_DNA"/>
</dbReference>
<evidence type="ECO:0000313" key="2">
    <source>
        <dbReference type="EMBL" id="VDK30150.1"/>
    </source>
</evidence>
<dbReference type="SUPFAM" id="SSF82657">
    <property type="entry name" value="BolA-like"/>
    <property type="match status" value="1"/>
</dbReference>
<dbReference type="InterPro" id="IPR036065">
    <property type="entry name" value="BolA-like_sf"/>
</dbReference>
<reference evidence="2 4" key="2">
    <citation type="submission" date="2018-11" db="EMBL/GenBank/DDBJ databases">
        <authorList>
            <consortium name="Pathogen Informatics"/>
        </authorList>
    </citation>
    <scope>NUCLEOTIDE SEQUENCE [LARGE SCALE GENOMIC DNA]</scope>
</reference>
<protein>
    <submittedName>
        <fullName evidence="5 6">Protein BOLA2</fullName>
    </submittedName>
</protein>
<dbReference type="AlphaFoldDB" id="A0A0M3JK94"/>
<dbReference type="PIRSF" id="PIRSF003113">
    <property type="entry name" value="BolA"/>
    <property type="match status" value="1"/>
</dbReference>
<sequence>MGAEEVEDESDGCGAKYIIQIVSEKFTGKTTLACHRLVQEALKEEMNSIHALTIKTFTPEKWNAAKSAA</sequence>
<evidence type="ECO:0000313" key="3">
    <source>
        <dbReference type="EMBL" id="VDK59599.1"/>
    </source>
</evidence>
<evidence type="ECO:0000313" key="5">
    <source>
        <dbReference type="WBParaSite" id="ASIM_0000806701-mRNA-1"/>
    </source>
</evidence>
<dbReference type="GO" id="GO:0051604">
    <property type="term" value="P:protein maturation"/>
    <property type="evidence" value="ECO:0007669"/>
    <property type="project" value="InterPro"/>
</dbReference>
<dbReference type="Gene3D" id="3.30.300.90">
    <property type="entry name" value="BolA-like"/>
    <property type="match status" value="1"/>
</dbReference>
<proteinExistence type="inferred from homology"/>
<dbReference type="GO" id="GO:0005634">
    <property type="term" value="C:nucleus"/>
    <property type="evidence" value="ECO:0007669"/>
    <property type="project" value="TreeGrafter"/>
</dbReference>
<organism evidence="5">
    <name type="scientific">Anisakis simplex</name>
    <name type="common">Herring worm</name>
    <dbReference type="NCBI Taxonomy" id="6269"/>
    <lineage>
        <taxon>Eukaryota</taxon>
        <taxon>Metazoa</taxon>
        <taxon>Ecdysozoa</taxon>
        <taxon>Nematoda</taxon>
        <taxon>Chromadorea</taxon>
        <taxon>Rhabditida</taxon>
        <taxon>Spirurina</taxon>
        <taxon>Ascaridomorpha</taxon>
        <taxon>Ascaridoidea</taxon>
        <taxon>Anisakidae</taxon>
        <taxon>Anisakis</taxon>
        <taxon>Anisakis simplex complex</taxon>
    </lineage>
</organism>
<comment type="similarity">
    <text evidence="1">Belongs to the BolA/IbaG family.</text>
</comment>
<dbReference type="OrthoDB" id="4983at2759"/>
<accession>A0A0M3JK94</accession>
<dbReference type="InterPro" id="IPR002634">
    <property type="entry name" value="BolA"/>
</dbReference>
<dbReference type="GO" id="GO:0051537">
    <property type="term" value="F:2 iron, 2 sulfur cluster binding"/>
    <property type="evidence" value="ECO:0007669"/>
    <property type="project" value="InterPro"/>
</dbReference>
<name>A0A0M3JK94_ANISI</name>
<evidence type="ECO:0000313" key="6">
    <source>
        <dbReference type="WBParaSite" id="ASIM_0001773701-mRNA-1"/>
    </source>
</evidence>
<keyword evidence="4" id="KW-1185">Reference proteome</keyword>
<gene>
    <name evidence="3" type="ORF">ASIM_LOCUS17140</name>
    <name evidence="2" type="ORF">ASIM_LOCUS7826</name>
</gene>
<dbReference type="PANTHER" id="PTHR12735:SF27">
    <property type="entry name" value="BOLA-LIKE PROTEIN 2"/>
    <property type="match status" value="1"/>
</dbReference>